<comment type="subcellular location">
    <subcellularLocation>
        <location evidence="1">Cell inner membrane</location>
        <topology evidence="1">Single-pass type II membrane protein</topology>
    </subcellularLocation>
</comment>
<evidence type="ECO:0000313" key="21">
    <source>
        <dbReference type="Proteomes" id="UP000219439"/>
    </source>
</evidence>
<dbReference type="NCBIfam" id="TIGR02162">
    <property type="entry name" value="torC"/>
    <property type="match status" value="1"/>
</dbReference>
<feature type="binding site" description="covalent" evidence="16">
    <location>
        <position position="334"/>
    </location>
    <ligand>
        <name>heme</name>
        <dbReference type="ChEBI" id="CHEBI:30413"/>
        <label>5</label>
    </ligand>
</feature>
<gene>
    <name evidence="20" type="ORF">SAMN06265368_3582</name>
</gene>
<evidence type="ECO:0000256" key="9">
    <source>
        <dbReference type="ARBA" id="ARBA00022723"/>
    </source>
</evidence>
<evidence type="ECO:0000256" key="4">
    <source>
        <dbReference type="ARBA" id="ARBA00022448"/>
    </source>
</evidence>
<feature type="binding site" description="axial binding residue" evidence="17">
    <location>
        <position position="173"/>
    </location>
    <ligand>
        <name>heme</name>
        <dbReference type="ChEBI" id="CHEBI:30413"/>
        <label>4</label>
    </ligand>
    <ligandPart>
        <name>Fe</name>
        <dbReference type="ChEBI" id="CHEBI:18248"/>
    </ligandPart>
</feature>
<dbReference type="InterPro" id="IPR005126">
    <property type="entry name" value="NapC/NirT_cyt_c_N"/>
</dbReference>
<dbReference type="InterPro" id="IPR051174">
    <property type="entry name" value="Cytochrome_c-type_ET"/>
</dbReference>
<evidence type="ECO:0000259" key="19">
    <source>
        <dbReference type="Pfam" id="PF03264"/>
    </source>
</evidence>
<keyword evidence="21" id="KW-1185">Reference proteome</keyword>
<evidence type="ECO:0000256" key="17">
    <source>
        <dbReference type="PIRSR" id="PIRSR000014-2"/>
    </source>
</evidence>
<dbReference type="InterPro" id="IPR036280">
    <property type="entry name" value="Multihaem_cyt_sf"/>
</dbReference>
<dbReference type="Proteomes" id="UP000219439">
    <property type="component" value="Unassembled WGS sequence"/>
</dbReference>
<evidence type="ECO:0000256" key="1">
    <source>
        <dbReference type="ARBA" id="ARBA00004249"/>
    </source>
</evidence>
<evidence type="ECO:0000256" key="3">
    <source>
        <dbReference type="ARBA" id="ARBA00007395"/>
    </source>
</evidence>
<evidence type="ECO:0000256" key="13">
    <source>
        <dbReference type="ARBA" id="ARBA00023136"/>
    </source>
</evidence>
<evidence type="ECO:0000256" key="7">
    <source>
        <dbReference type="ARBA" id="ARBA00022617"/>
    </source>
</evidence>
<keyword evidence="11 18" id="KW-1133">Transmembrane helix</keyword>
<evidence type="ECO:0000256" key="18">
    <source>
        <dbReference type="SAM" id="Phobius"/>
    </source>
</evidence>
<feature type="binding site" description="axial binding residue" evidence="17">
    <location>
        <position position="81"/>
    </location>
    <ligand>
        <name>heme</name>
        <dbReference type="ChEBI" id="CHEBI:30413"/>
        <label>2</label>
    </ligand>
    <ligandPart>
        <name>Fe</name>
        <dbReference type="ChEBI" id="CHEBI:18248"/>
    </ligandPart>
</feature>
<evidence type="ECO:0000256" key="10">
    <source>
        <dbReference type="ARBA" id="ARBA00022982"/>
    </source>
</evidence>
<protein>
    <recommendedName>
        <fullName evidence="15">Cytochrome c-type protein</fullName>
    </recommendedName>
</protein>
<keyword evidence="12 15" id="KW-0408">Iron</keyword>
<dbReference type="SUPFAM" id="SSF48695">
    <property type="entry name" value="Multiheme cytochromes"/>
    <property type="match status" value="1"/>
</dbReference>
<keyword evidence="6 15" id="KW-0997">Cell inner membrane</keyword>
<accession>A0A285PGA6</accession>
<feature type="binding site" description="axial binding residue" evidence="17">
    <location>
        <position position="141"/>
    </location>
    <ligand>
        <name>heme</name>
        <dbReference type="ChEBI" id="CHEBI:30413"/>
        <label>3</label>
    </ligand>
    <ligandPart>
        <name>Fe</name>
        <dbReference type="ChEBI" id="CHEBI:18248"/>
    </ligandPart>
</feature>
<proteinExistence type="inferred from homology"/>
<comment type="PTM">
    <text evidence="16">Binds 5 heme groups per subunit.</text>
</comment>
<dbReference type="InterPro" id="IPR009154">
    <property type="entry name" value="Membr-bd_4haem_cyt_TorC"/>
</dbReference>
<feature type="binding site" description="covalent" evidence="16">
    <location>
        <position position="50"/>
    </location>
    <ligand>
        <name>heme</name>
        <dbReference type="ChEBI" id="CHEBI:30413"/>
        <label>1</label>
    </ligand>
</feature>
<dbReference type="GO" id="GO:0009061">
    <property type="term" value="P:anaerobic respiration"/>
    <property type="evidence" value="ECO:0007669"/>
    <property type="project" value="TreeGrafter"/>
</dbReference>
<dbReference type="PANTHER" id="PTHR30333:SF3">
    <property type="entry name" value="CYTOCHROME C-TYPE PROTEIN TORY"/>
    <property type="match status" value="1"/>
</dbReference>
<evidence type="ECO:0000313" key="20">
    <source>
        <dbReference type="EMBL" id="SNZ20478.1"/>
    </source>
</evidence>
<keyword evidence="7 15" id="KW-0349">Heme</keyword>
<reference evidence="20 21" key="1">
    <citation type="submission" date="2017-09" db="EMBL/GenBank/DDBJ databases">
        <authorList>
            <person name="Ehlers B."/>
            <person name="Leendertz F.H."/>
        </authorList>
    </citation>
    <scope>NUCLEOTIDE SEQUENCE [LARGE SCALE GENOMIC DNA]</scope>
    <source>
        <strain evidence="20 21">DSM 18289</strain>
    </source>
</reference>
<feature type="binding site" description="covalent" evidence="16">
    <location>
        <position position="172"/>
    </location>
    <ligand>
        <name>heme</name>
        <dbReference type="ChEBI" id="CHEBI:30413"/>
        <label>4</label>
    </ligand>
</feature>
<evidence type="ECO:0000256" key="14">
    <source>
        <dbReference type="ARBA" id="ARBA00055242"/>
    </source>
</evidence>
<feature type="binding site" description="covalent" evidence="16">
    <location>
        <position position="77"/>
    </location>
    <ligand>
        <name>heme</name>
        <dbReference type="ChEBI" id="CHEBI:30413"/>
        <label>2</label>
    </ligand>
</feature>
<comment type="similarity">
    <text evidence="2 15">Belongs to the TorC/TorY family.</text>
</comment>
<dbReference type="PANTHER" id="PTHR30333">
    <property type="entry name" value="CYTOCHROME C-TYPE PROTEIN"/>
    <property type="match status" value="1"/>
</dbReference>
<keyword evidence="4 15" id="KW-0813">Transport</keyword>
<dbReference type="GO" id="GO:0009055">
    <property type="term" value="F:electron transfer activity"/>
    <property type="evidence" value="ECO:0007669"/>
    <property type="project" value="UniProtKB-UniRule"/>
</dbReference>
<feature type="binding site" description="covalent" evidence="16">
    <location>
        <position position="337"/>
    </location>
    <ligand>
        <name>heme</name>
        <dbReference type="ChEBI" id="CHEBI:30413"/>
        <label>5</label>
    </ligand>
</feature>
<name>A0A285PGA6_9HYPH</name>
<feature type="transmembrane region" description="Helical" evidence="18">
    <location>
        <begin position="12"/>
        <end position="34"/>
    </location>
</feature>
<dbReference type="PIRSF" id="PIRSF000014">
    <property type="entry name" value="4_hem_cytch_TorC"/>
    <property type="match status" value="1"/>
</dbReference>
<organism evidence="20 21">
    <name type="scientific">Cohaesibacter gelatinilyticus</name>
    <dbReference type="NCBI Taxonomy" id="372072"/>
    <lineage>
        <taxon>Bacteria</taxon>
        <taxon>Pseudomonadati</taxon>
        <taxon>Pseudomonadota</taxon>
        <taxon>Alphaproteobacteria</taxon>
        <taxon>Hyphomicrobiales</taxon>
        <taxon>Cohaesibacteraceae</taxon>
    </lineage>
</organism>
<comment type="similarity">
    <text evidence="3">Belongs to the NapC/NirT/NrfH family.</text>
</comment>
<evidence type="ECO:0000256" key="11">
    <source>
        <dbReference type="ARBA" id="ARBA00022989"/>
    </source>
</evidence>
<evidence type="ECO:0000256" key="12">
    <source>
        <dbReference type="ARBA" id="ARBA00023004"/>
    </source>
</evidence>
<evidence type="ECO:0000256" key="16">
    <source>
        <dbReference type="PIRSR" id="PIRSR000014-1"/>
    </source>
</evidence>
<keyword evidence="5 15" id="KW-1003">Cell membrane</keyword>
<keyword evidence="13 15" id="KW-0472">Membrane</keyword>
<dbReference type="GO" id="GO:0005506">
    <property type="term" value="F:iron ion binding"/>
    <property type="evidence" value="ECO:0007669"/>
    <property type="project" value="UniProtKB-UniRule"/>
</dbReference>
<dbReference type="Pfam" id="PF03264">
    <property type="entry name" value="Cytochrom_NNT"/>
    <property type="match status" value="1"/>
</dbReference>
<dbReference type="InterPro" id="IPR038266">
    <property type="entry name" value="NapC/NirT_cytc_sf"/>
</dbReference>
<dbReference type="FunFam" id="1.10.3820.10:FF:000001">
    <property type="entry name" value="Cytochrome c-type protein"/>
    <property type="match status" value="1"/>
</dbReference>
<feature type="binding site" description="axial binding residue" evidence="17">
    <location>
        <position position="51"/>
    </location>
    <ligand>
        <name>heme</name>
        <dbReference type="ChEBI" id="CHEBI:30413"/>
        <label>1</label>
    </ligand>
    <ligandPart>
        <name>Fe</name>
        <dbReference type="ChEBI" id="CHEBI:18248"/>
    </ligandPart>
</feature>
<feature type="binding site" description="covalent" evidence="16">
    <location>
        <position position="47"/>
    </location>
    <ligand>
        <name>heme</name>
        <dbReference type="ChEBI" id="CHEBI:30413"/>
        <label>1</label>
    </ligand>
</feature>
<evidence type="ECO:0000256" key="6">
    <source>
        <dbReference type="ARBA" id="ARBA00022519"/>
    </source>
</evidence>
<feature type="binding site" description="covalent" evidence="16">
    <location>
        <position position="169"/>
    </location>
    <ligand>
        <name>heme</name>
        <dbReference type="ChEBI" id="CHEBI:30413"/>
        <label>4</label>
    </ligand>
</feature>
<evidence type="ECO:0000256" key="15">
    <source>
        <dbReference type="PIRNR" id="PIRNR000014"/>
    </source>
</evidence>
<keyword evidence="10 15" id="KW-0249">Electron transport</keyword>
<comment type="function">
    <text evidence="14">Mediates electron flow from quinones to the NapAB complex.</text>
</comment>
<keyword evidence="8 18" id="KW-0812">Transmembrane</keyword>
<dbReference type="RefSeq" id="WP_097154860.1">
    <property type="nucleotide sequence ID" value="NZ_OBEL01000005.1"/>
</dbReference>
<dbReference type="EMBL" id="OBEL01000005">
    <property type="protein sequence ID" value="SNZ20478.1"/>
    <property type="molecule type" value="Genomic_DNA"/>
</dbReference>
<evidence type="ECO:0000256" key="5">
    <source>
        <dbReference type="ARBA" id="ARBA00022475"/>
    </source>
</evidence>
<feature type="binding site" description="covalent" evidence="16">
    <location>
        <position position="80"/>
    </location>
    <ligand>
        <name>heme</name>
        <dbReference type="ChEBI" id="CHEBI:30413"/>
        <label>2</label>
    </ligand>
</feature>
<evidence type="ECO:0000256" key="8">
    <source>
        <dbReference type="ARBA" id="ARBA00022692"/>
    </source>
</evidence>
<dbReference type="Gene3D" id="1.10.3820.10">
    <property type="entry name" value="Di-heme elbow motif domain"/>
    <property type="match status" value="1"/>
</dbReference>
<dbReference type="GO" id="GO:0020037">
    <property type="term" value="F:heme binding"/>
    <property type="evidence" value="ECO:0007669"/>
    <property type="project" value="UniProtKB-UniRule"/>
</dbReference>
<feature type="binding site" description="axial binding residue" evidence="17">
    <location>
        <position position="338"/>
    </location>
    <ligand>
        <name>heme</name>
        <dbReference type="ChEBI" id="CHEBI:30413"/>
        <label>5</label>
    </ligand>
    <ligandPart>
        <name>Fe</name>
        <dbReference type="ChEBI" id="CHEBI:18248"/>
    </ligandPart>
</feature>
<dbReference type="GO" id="GO:0009276">
    <property type="term" value="C:Gram-negative-bacterium-type cell wall"/>
    <property type="evidence" value="ECO:0007669"/>
    <property type="project" value="UniProtKB-UniRule"/>
</dbReference>
<sequence length="390" mass="44738">MKLWKALWSKTSIYPIGVLLVGAFSFGIIFWGGFNTAMEVTNSLEFCTSCHEMEDNVYQEYKKTVHYSNPSGVRAICSDCHVPKDWFHKTVRKIKASKEVYHKVIGTIDTKEKFESHRLEMAQRVWAEMEANDSRECRNCHSWDAMDFDKQHEKAAKQMKKGMAENQTCISCHKGIAHKLPDMSQGYKRLFEDLVIQAKTDADKSDHLVTLQTKSFYLNEDSAQKQGKTGGKLLAATDVEVLDRNGDLVKIALKGWQQDQVDRVIYALRGQRIFSATLGKQSIDKIKRIKTETDEDTELVWHQVSLEAWVTRDDLLADKKQLWSYADEMYSASCATCHSRPDPGHNLANQWIGILKAMKRFISLDKEQYRFLQKYLQFHAKDTGGAAHHG</sequence>
<keyword evidence="9 15" id="KW-0479">Metal-binding</keyword>
<feature type="binding site" description="covalent" evidence="16">
    <location>
        <position position="140"/>
    </location>
    <ligand>
        <name>heme</name>
        <dbReference type="ChEBI" id="CHEBI:30413"/>
        <label>3</label>
    </ligand>
</feature>
<dbReference type="AlphaFoldDB" id="A0A285PGA6"/>
<dbReference type="GO" id="GO:0005886">
    <property type="term" value="C:plasma membrane"/>
    <property type="evidence" value="ECO:0007669"/>
    <property type="project" value="UniProtKB-SubCell"/>
</dbReference>
<dbReference type="OrthoDB" id="7360653at2"/>
<feature type="domain" description="NapC/NirT cytochrome c N-terminal" evidence="19">
    <location>
        <begin position="14"/>
        <end position="183"/>
    </location>
</feature>
<feature type="binding site" description="covalent" evidence="16">
    <location>
        <position position="137"/>
    </location>
    <ligand>
        <name>heme</name>
        <dbReference type="ChEBI" id="CHEBI:30413"/>
        <label>3</label>
    </ligand>
</feature>
<evidence type="ECO:0000256" key="2">
    <source>
        <dbReference type="ARBA" id="ARBA00006417"/>
    </source>
</evidence>